<evidence type="ECO:0000259" key="1">
    <source>
        <dbReference type="PROSITE" id="PS51782"/>
    </source>
</evidence>
<dbReference type="Proteomes" id="UP000053681">
    <property type="component" value="Unassembled WGS sequence"/>
</dbReference>
<dbReference type="CDD" id="cd00118">
    <property type="entry name" value="LysM"/>
    <property type="match status" value="1"/>
</dbReference>
<gene>
    <name evidence="2" type="ORF">AS180_01645</name>
</gene>
<dbReference type="InterPro" id="IPR016047">
    <property type="entry name" value="M23ase_b-sheet_dom"/>
</dbReference>
<dbReference type="Pfam" id="PF01551">
    <property type="entry name" value="Peptidase_M23"/>
    <property type="match status" value="1"/>
</dbReference>
<dbReference type="RefSeq" id="WP_025908351.1">
    <property type="nucleotide sequence ID" value="NZ_KQ758627.1"/>
</dbReference>
<dbReference type="PANTHER" id="PTHR21666">
    <property type="entry name" value="PEPTIDASE-RELATED"/>
    <property type="match status" value="1"/>
</dbReference>
<comment type="caution">
    <text evidence="2">The sequence shown here is derived from an EMBL/GenBank/DDBJ whole genome shotgun (WGS) entry which is preliminary data.</text>
</comment>
<dbReference type="SMART" id="SM00257">
    <property type="entry name" value="LysM"/>
    <property type="match status" value="1"/>
</dbReference>
<accession>A0A0V8JRD4</accession>
<dbReference type="Gene3D" id="3.10.350.10">
    <property type="entry name" value="LysM domain"/>
    <property type="match status" value="1"/>
</dbReference>
<dbReference type="InterPro" id="IPR050570">
    <property type="entry name" value="Cell_wall_metabolism_enzyme"/>
</dbReference>
<dbReference type="InterPro" id="IPR018392">
    <property type="entry name" value="LysM"/>
</dbReference>
<feature type="domain" description="LysM" evidence="1">
    <location>
        <begin position="182"/>
        <end position="225"/>
    </location>
</feature>
<sequence length="227" mass="25263">MLDIVRRILVVVIMGMCIGLLFVGGTMAKAEASTQWNWPTEEGTLTDVFGSRNAKHFGIDIAAPVGTQVYAVYSGRVTKSYYSDTYGQVVFIKQDNGYETVYAHLNSRDVTEGERVSIRQAIGQVGNTGRSSGAHLHFEVHKGTWNINKTNAINPIAKLDQGKLSAYVREDLETAVFRQLNEGYVVKRGDTLSKIAQKYEMNVDDLKGRNHMTTSDIYPGQHLKITK</sequence>
<dbReference type="PROSITE" id="PS51782">
    <property type="entry name" value="LYSM"/>
    <property type="match status" value="1"/>
</dbReference>
<name>A0A0V8JRD4_9BACI</name>
<dbReference type="Pfam" id="PF01476">
    <property type="entry name" value="LysM"/>
    <property type="match status" value="1"/>
</dbReference>
<organism evidence="2 3">
    <name type="scientific">Priestia veravalensis</name>
    <dbReference type="NCBI Taxonomy" id="1414648"/>
    <lineage>
        <taxon>Bacteria</taxon>
        <taxon>Bacillati</taxon>
        <taxon>Bacillota</taxon>
        <taxon>Bacilli</taxon>
        <taxon>Bacillales</taxon>
        <taxon>Bacillaceae</taxon>
        <taxon>Priestia</taxon>
    </lineage>
</organism>
<reference evidence="2 3" key="1">
    <citation type="submission" date="2015-11" db="EMBL/GenBank/DDBJ databases">
        <title>Bacillus caseinolyticus sp nov.</title>
        <authorList>
            <person name="Dastager S.G."/>
            <person name="Mawlankar R."/>
        </authorList>
    </citation>
    <scope>NUCLEOTIDE SEQUENCE [LARGE SCALE GENOMIC DNA]</scope>
    <source>
        <strain evidence="2 3">SGD-V-76</strain>
    </source>
</reference>
<dbReference type="EMBL" id="LNQP01000004">
    <property type="protein sequence ID" value="KSU89537.1"/>
    <property type="molecule type" value="Genomic_DNA"/>
</dbReference>
<dbReference type="InterPro" id="IPR036779">
    <property type="entry name" value="LysM_dom_sf"/>
</dbReference>
<dbReference type="SUPFAM" id="SSF54106">
    <property type="entry name" value="LysM domain"/>
    <property type="match status" value="1"/>
</dbReference>
<dbReference type="AlphaFoldDB" id="A0A0V8JRD4"/>
<dbReference type="SUPFAM" id="SSF51261">
    <property type="entry name" value="Duplicated hybrid motif"/>
    <property type="match status" value="1"/>
</dbReference>
<keyword evidence="3" id="KW-1185">Reference proteome</keyword>
<dbReference type="GO" id="GO:0004222">
    <property type="term" value="F:metalloendopeptidase activity"/>
    <property type="evidence" value="ECO:0007669"/>
    <property type="project" value="TreeGrafter"/>
</dbReference>
<dbReference type="CDD" id="cd12797">
    <property type="entry name" value="M23_peptidase"/>
    <property type="match status" value="1"/>
</dbReference>
<dbReference type="PANTHER" id="PTHR21666:SF290">
    <property type="entry name" value="PEPTIDASE M23 DOMAIN PROTEIN"/>
    <property type="match status" value="1"/>
</dbReference>
<protein>
    <submittedName>
        <fullName evidence="2">Peptidase M23</fullName>
    </submittedName>
</protein>
<dbReference type="Gene3D" id="2.70.70.10">
    <property type="entry name" value="Glucose Permease (Domain IIA)"/>
    <property type="match status" value="1"/>
</dbReference>
<proteinExistence type="predicted"/>
<evidence type="ECO:0000313" key="3">
    <source>
        <dbReference type="Proteomes" id="UP000053681"/>
    </source>
</evidence>
<dbReference type="InterPro" id="IPR011055">
    <property type="entry name" value="Dup_hybrid_motif"/>
</dbReference>
<evidence type="ECO:0000313" key="2">
    <source>
        <dbReference type="EMBL" id="KSU89537.1"/>
    </source>
</evidence>